<comment type="caution">
    <text evidence="3">The sequence shown here is derived from an EMBL/GenBank/DDBJ whole genome shotgun (WGS) entry which is preliminary data.</text>
</comment>
<dbReference type="EMBL" id="ASHM01037428">
    <property type="protein sequence ID" value="PNX80184.1"/>
    <property type="molecule type" value="Genomic_DNA"/>
</dbReference>
<evidence type="ECO:0000259" key="2">
    <source>
        <dbReference type="Pfam" id="PF23247"/>
    </source>
</evidence>
<dbReference type="InterPro" id="IPR050905">
    <property type="entry name" value="Plant_NBS-LRR"/>
</dbReference>
<accession>A0A2K3LNR7</accession>
<dbReference type="AlphaFoldDB" id="A0A2K3LNR7"/>
<name>A0A2K3LNR7_TRIPR</name>
<feature type="domain" description="Disease resistance protein At4g27190-like leucine-rich repeats" evidence="2">
    <location>
        <begin position="108"/>
        <end position="183"/>
    </location>
</feature>
<reference evidence="3 4" key="2">
    <citation type="journal article" date="2017" name="Front. Plant Sci.">
        <title>Gene Classification and Mining of Molecular Markers Useful in Red Clover (Trifolium pratense) Breeding.</title>
        <authorList>
            <person name="Istvanek J."/>
            <person name="Dluhosova J."/>
            <person name="Dluhos P."/>
            <person name="Patkova L."/>
            <person name="Nedelnik J."/>
            <person name="Repkova J."/>
        </authorList>
    </citation>
    <scope>NUCLEOTIDE SEQUENCE [LARGE SCALE GENOMIC DNA]</scope>
    <source>
        <strain evidence="4">cv. Tatra</strain>
        <tissue evidence="3">Young leaves</tissue>
    </source>
</reference>
<dbReference type="InterPro" id="IPR057135">
    <property type="entry name" value="At4g27190-like_LRR"/>
</dbReference>
<sequence>MHSLTNLTVDDCGGLEYLFSSAVVASFKNLKQLKISSCPMMEEIMAKEEKDNALEEIMAKEEKDNASEEVHFLKLEKITLLDMDNLKTIWHREFETVKMLDVAFSTRCSHLKELHITECENMKEIVAKEEESSVNVAPIFEFNQLRTLLLRNLGNLEGLYAKKHTLVCPSLKTIDVFNCAKLNLYRTLSTRSSNFLDDQLSVLAHQPLFIAEE</sequence>
<feature type="domain" description="Disease resistance protein At4g27190-like leucine-rich repeats" evidence="2">
    <location>
        <begin position="2"/>
        <end position="98"/>
    </location>
</feature>
<dbReference type="SUPFAM" id="SSF52047">
    <property type="entry name" value="RNI-like"/>
    <property type="match status" value="1"/>
</dbReference>
<evidence type="ECO:0000256" key="1">
    <source>
        <dbReference type="ARBA" id="ARBA00022821"/>
    </source>
</evidence>
<keyword evidence="1" id="KW-0611">Plant defense</keyword>
<gene>
    <name evidence="3" type="ORF">L195_g036181</name>
</gene>
<evidence type="ECO:0000313" key="4">
    <source>
        <dbReference type="Proteomes" id="UP000236291"/>
    </source>
</evidence>
<dbReference type="InterPro" id="IPR032675">
    <property type="entry name" value="LRR_dom_sf"/>
</dbReference>
<dbReference type="Pfam" id="PF23247">
    <property type="entry name" value="LRR_RPS2"/>
    <property type="match status" value="2"/>
</dbReference>
<dbReference type="Proteomes" id="UP000236291">
    <property type="component" value="Unassembled WGS sequence"/>
</dbReference>
<dbReference type="Gene3D" id="3.80.10.10">
    <property type="entry name" value="Ribonuclease Inhibitor"/>
    <property type="match status" value="1"/>
</dbReference>
<dbReference type="PANTHER" id="PTHR33463:SF196">
    <property type="entry name" value="NB-ARC DOMAIN DISEASE RESISTANCE PROTEIN"/>
    <property type="match status" value="1"/>
</dbReference>
<dbReference type="PANTHER" id="PTHR33463">
    <property type="entry name" value="NB-ARC DOMAIN-CONTAINING PROTEIN-RELATED"/>
    <property type="match status" value="1"/>
</dbReference>
<proteinExistence type="predicted"/>
<protein>
    <submittedName>
        <fullName evidence="3">Putative CC-NBS-LRR resistance protein</fullName>
    </submittedName>
</protein>
<evidence type="ECO:0000313" key="3">
    <source>
        <dbReference type="EMBL" id="PNX80184.1"/>
    </source>
</evidence>
<organism evidence="3 4">
    <name type="scientific">Trifolium pratense</name>
    <name type="common">Red clover</name>
    <dbReference type="NCBI Taxonomy" id="57577"/>
    <lineage>
        <taxon>Eukaryota</taxon>
        <taxon>Viridiplantae</taxon>
        <taxon>Streptophyta</taxon>
        <taxon>Embryophyta</taxon>
        <taxon>Tracheophyta</taxon>
        <taxon>Spermatophyta</taxon>
        <taxon>Magnoliopsida</taxon>
        <taxon>eudicotyledons</taxon>
        <taxon>Gunneridae</taxon>
        <taxon>Pentapetalae</taxon>
        <taxon>rosids</taxon>
        <taxon>fabids</taxon>
        <taxon>Fabales</taxon>
        <taxon>Fabaceae</taxon>
        <taxon>Papilionoideae</taxon>
        <taxon>50 kb inversion clade</taxon>
        <taxon>NPAAA clade</taxon>
        <taxon>Hologalegina</taxon>
        <taxon>IRL clade</taxon>
        <taxon>Trifolieae</taxon>
        <taxon>Trifolium</taxon>
    </lineage>
</organism>
<feature type="non-terminal residue" evidence="3">
    <location>
        <position position="213"/>
    </location>
</feature>
<reference evidence="3 4" key="1">
    <citation type="journal article" date="2014" name="Am. J. Bot.">
        <title>Genome assembly and annotation for red clover (Trifolium pratense; Fabaceae).</title>
        <authorList>
            <person name="Istvanek J."/>
            <person name="Jaros M."/>
            <person name="Krenek A."/>
            <person name="Repkova J."/>
        </authorList>
    </citation>
    <scope>NUCLEOTIDE SEQUENCE [LARGE SCALE GENOMIC DNA]</scope>
    <source>
        <strain evidence="4">cv. Tatra</strain>
        <tissue evidence="3">Young leaves</tissue>
    </source>
</reference>